<protein>
    <recommendedName>
        <fullName evidence="3">Zinc-ribbon domain-containing protein</fullName>
    </recommendedName>
</protein>
<evidence type="ECO:0000313" key="2">
    <source>
        <dbReference type="Proteomes" id="UP001634747"/>
    </source>
</evidence>
<name>A0ABW9KNW6_9BACT</name>
<organism evidence="1 2">
    <name type="scientific">Terriglobus aquaticus</name>
    <dbReference type="NCBI Taxonomy" id="940139"/>
    <lineage>
        <taxon>Bacteria</taxon>
        <taxon>Pseudomonadati</taxon>
        <taxon>Acidobacteriota</taxon>
        <taxon>Terriglobia</taxon>
        <taxon>Terriglobales</taxon>
        <taxon>Acidobacteriaceae</taxon>
        <taxon>Terriglobus</taxon>
    </lineage>
</organism>
<evidence type="ECO:0008006" key="3">
    <source>
        <dbReference type="Google" id="ProtNLM"/>
    </source>
</evidence>
<gene>
    <name evidence="1" type="ORF">ACK2TP_17035</name>
</gene>
<dbReference type="EMBL" id="JBJYXY010000001">
    <property type="protein sequence ID" value="MFN2977479.1"/>
    <property type="molecule type" value="Genomic_DNA"/>
</dbReference>
<dbReference type="Proteomes" id="UP001634747">
    <property type="component" value="Unassembled WGS sequence"/>
</dbReference>
<proteinExistence type="predicted"/>
<dbReference type="RefSeq" id="WP_263414359.1">
    <property type="nucleotide sequence ID" value="NZ_BAABBH010000001.1"/>
</dbReference>
<reference evidence="1 2" key="1">
    <citation type="submission" date="2024-12" db="EMBL/GenBank/DDBJ databases">
        <authorList>
            <person name="Lee Y."/>
        </authorList>
    </citation>
    <scope>NUCLEOTIDE SEQUENCE [LARGE SCALE GENOMIC DNA]</scope>
    <source>
        <strain evidence="1 2">03SUJ4</strain>
    </source>
</reference>
<accession>A0ABW9KNW6</accession>
<evidence type="ECO:0000313" key="1">
    <source>
        <dbReference type="EMBL" id="MFN2977479.1"/>
    </source>
</evidence>
<comment type="caution">
    <text evidence="1">The sequence shown here is derived from an EMBL/GenBank/DDBJ whole genome shotgun (WGS) entry which is preliminary data.</text>
</comment>
<sequence>MAEAPTTRPGYVNPQRQKVLRRVPWVDGGMDGQYVYILRCIRAGCGYEYGEEGIRVHQRRCPRCDDGAPGLPIPAEAPTLFT</sequence>
<keyword evidence="2" id="KW-1185">Reference proteome</keyword>